<organism evidence="1">
    <name type="scientific">uncultured Caudovirales phage</name>
    <dbReference type="NCBI Taxonomy" id="2100421"/>
    <lineage>
        <taxon>Viruses</taxon>
        <taxon>Duplodnaviria</taxon>
        <taxon>Heunggongvirae</taxon>
        <taxon>Uroviricota</taxon>
        <taxon>Caudoviricetes</taxon>
        <taxon>Peduoviridae</taxon>
        <taxon>Maltschvirus</taxon>
        <taxon>Maltschvirus maltsch</taxon>
    </lineage>
</organism>
<protein>
    <submittedName>
        <fullName evidence="1">Uncharacterized protein</fullName>
    </submittedName>
</protein>
<dbReference type="EMBL" id="LR796899">
    <property type="protein sequence ID" value="CAB4172896.1"/>
    <property type="molecule type" value="Genomic_DNA"/>
</dbReference>
<gene>
    <name evidence="1" type="ORF">UFOVP953_14</name>
</gene>
<name>A0A6J5PS72_9CAUD</name>
<accession>A0A6J5PS72</accession>
<reference evidence="1" key="1">
    <citation type="submission" date="2020-05" db="EMBL/GenBank/DDBJ databases">
        <authorList>
            <person name="Chiriac C."/>
            <person name="Salcher M."/>
            <person name="Ghai R."/>
            <person name="Kavagutti S V."/>
        </authorList>
    </citation>
    <scope>NUCLEOTIDE SEQUENCE</scope>
</reference>
<sequence>MSQILQNETASTQTINIVPVQGIFTDTAGFVTFVGPAGTYFTVGASGAASITSGTIDGATIGATVPSTGVFTNIATTTGTISTTPSTGNDIVNKSYVDALVTGLDVKGSCIAGTTVNITLSGTQTVDGIALIAGDRCLVKNQSTASENGIYVVASGAWTRSTDMDTWSEVPGAFTFLEQGSSQGDTGWVCTANAGGTIDVTAINWSQFSGGASYTAGTGITIVGSAISLTNPVAVNLGGTAGTATPIAGAVAYGSGTAYAFTAAGTSGQFLKSAGAGTPVWDTPTSAITITDDTTTNASRYLLFTSATSGTISAENTSSTRLSFNPSTGYLTVTGLTSPIINNPTVTNYVESVVAIGTVSSSSTLSLTNGTVQTATLTASTACTFTMPTATAGKSFVLLLKQAASTGNGTATFTSVKWGTSGAPTITATAGKMDILTFISDGTNWYGSIAQGYTP</sequence>
<evidence type="ECO:0000313" key="1">
    <source>
        <dbReference type="EMBL" id="CAB4172896.1"/>
    </source>
</evidence>
<proteinExistence type="predicted"/>